<dbReference type="EMBL" id="JACMSC010000005">
    <property type="protein sequence ID" value="KAG6522382.1"/>
    <property type="molecule type" value="Genomic_DNA"/>
</dbReference>
<name>A0A8J5H9M7_ZINOF</name>
<evidence type="ECO:0000313" key="2">
    <source>
        <dbReference type="Proteomes" id="UP000734854"/>
    </source>
</evidence>
<dbReference type="AlphaFoldDB" id="A0A8J5H9M7"/>
<dbReference type="Proteomes" id="UP000734854">
    <property type="component" value="Unassembled WGS sequence"/>
</dbReference>
<comment type="caution">
    <text evidence="1">The sequence shown here is derived from an EMBL/GenBank/DDBJ whole genome shotgun (WGS) entry which is preliminary data.</text>
</comment>
<evidence type="ECO:0000313" key="1">
    <source>
        <dbReference type="EMBL" id="KAG6522382.1"/>
    </source>
</evidence>
<proteinExistence type="predicted"/>
<keyword evidence="2" id="KW-1185">Reference proteome</keyword>
<sequence length="88" mass="9571">MSSVLGSRAPVPVTADVAWGLATDQAYGLVALRLVVLGRARFKSGPFRSGWHNLRVRCDVLVGLNAGPCGVEQFFVVLIKNWEAKIVY</sequence>
<accession>A0A8J5H9M7</accession>
<organism evidence="1 2">
    <name type="scientific">Zingiber officinale</name>
    <name type="common">Ginger</name>
    <name type="synonym">Amomum zingiber</name>
    <dbReference type="NCBI Taxonomy" id="94328"/>
    <lineage>
        <taxon>Eukaryota</taxon>
        <taxon>Viridiplantae</taxon>
        <taxon>Streptophyta</taxon>
        <taxon>Embryophyta</taxon>
        <taxon>Tracheophyta</taxon>
        <taxon>Spermatophyta</taxon>
        <taxon>Magnoliopsida</taxon>
        <taxon>Liliopsida</taxon>
        <taxon>Zingiberales</taxon>
        <taxon>Zingiberaceae</taxon>
        <taxon>Zingiber</taxon>
    </lineage>
</organism>
<gene>
    <name evidence="1" type="ORF">ZIOFF_019522</name>
</gene>
<protein>
    <submittedName>
        <fullName evidence="1">Uncharacterized protein</fullName>
    </submittedName>
</protein>
<reference evidence="1 2" key="1">
    <citation type="submission" date="2020-08" db="EMBL/GenBank/DDBJ databases">
        <title>Plant Genome Project.</title>
        <authorList>
            <person name="Zhang R.-G."/>
        </authorList>
    </citation>
    <scope>NUCLEOTIDE SEQUENCE [LARGE SCALE GENOMIC DNA]</scope>
    <source>
        <tissue evidence="1">Rhizome</tissue>
    </source>
</reference>